<name>A0A642UEI7_DIURU</name>
<evidence type="ECO:0000313" key="2">
    <source>
        <dbReference type="Proteomes" id="UP000449547"/>
    </source>
</evidence>
<dbReference type="AlphaFoldDB" id="A0A642UEI7"/>
<proteinExistence type="predicted"/>
<protein>
    <recommendedName>
        <fullName evidence="3">F-box domain-containing protein</fullName>
    </recommendedName>
</protein>
<keyword evidence="2" id="KW-1185">Reference proteome</keyword>
<dbReference type="Gene3D" id="3.80.10.10">
    <property type="entry name" value="Ribonuclease Inhibitor"/>
    <property type="match status" value="1"/>
</dbReference>
<evidence type="ECO:0000313" key="1">
    <source>
        <dbReference type="EMBL" id="KAA8897574.1"/>
    </source>
</evidence>
<organism evidence="1 2">
    <name type="scientific">Diutina rugosa</name>
    <name type="common">Yeast</name>
    <name type="synonym">Candida rugosa</name>
    <dbReference type="NCBI Taxonomy" id="5481"/>
    <lineage>
        <taxon>Eukaryota</taxon>
        <taxon>Fungi</taxon>
        <taxon>Dikarya</taxon>
        <taxon>Ascomycota</taxon>
        <taxon>Saccharomycotina</taxon>
        <taxon>Pichiomycetes</taxon>
        <taxon>Debaryomycetaceae</taxon>
        <taxon>Diutina</taxon>
    </lineage>
</organism>
<comment type="caution">
    <text evidence="1">The sequence shown here is derived from an EMBL/GenBank/DDBJ whole genome shotgun (WGS) entry which is preliminary data.</text>
</comment>
<dbReference type="GeneID" id="54783824"/>
<dbReference type="Proteomes" id="UP000449547">
    <property type="component" value="Unassembled WGS sequence"/>
</dbReference>
<reference evidence="1 2" key="1">
    <citation type="submission" date="2019-07" db="EMBL/GenBank/DDBJ databases">
        <title>Genome assembly of two rare yeast pathogens: Diutina rugosa and Trichomonascus ciferrii.</title>
        <authorList>
            <person name="Mixao V."/>
            <person name="Saus E."/>
            <person name="Hansen A."/>
            <person name="Lass-Flor C."/>
            <person name="Gabaldon T."/>
        </authorList>
    </citation>
    <scope>NUCLEOTIDE SEQUENCE [LARGE SCALE GENOMIC DNA]</scope>
    <source>
        <strain evidence="1 2">CBS 613</strain>
    </source>
</reference>
<evidence type="ECO:0008006" key="3">
    <source>
        <dbReference type="Google" id="ProtNLM"/>
    </source>
</evidence>
<dbReference type="RefSeq" id="XP_034010049.1">
    <property type="nucleotide sequence ID" value="XM_034158126.1"/>
</dbReference>
<dbReference type="InterPro" id="IPR032675">
    <property type="entry name" value="LRR_dom_sf"/>
</dbReference>
<dbReference type="VEuPathDB" id="FungiDB:DIURU_005173"/>
<sequence>MVASGVTFDDLPFEIQRHVFSLVDVPSVCRCYVAWAPSRGAAAAAADILATRVVPVSPTSLPGSEDDIDFSLLSQLPPCKVSVAVAYGRWQGVVNRLNLVPSFKSLDVAITGALDPLRGNFRLLRHPINDLSLSHLAIGDFDLPKTLKSLTVQACRASPSFIERLSHLETLVISGMEDPPVLPESLVDVTLPKDWELSLGAGELPYLTATNNGLNGGLRWHQVTKLTDYCIPDVPELPSLKHIVVKDRHGADTFTRCHCPNLETVWISPGLSLHPDNTDVRVLFTEPQMAKLTHLTAFDYHISDVTPFTSLRMVHMKLNQPLTQSLPLPPTLYGLSVDTTHPVEGVPPQITSLSVFHPQPDPQRHAVIDAPNVRRMSWSYSHNLTLHCPKLTDLTILSVTGKLAVEAPNLVSLAFSGFAQHYPLEKHPLLAKLSYTGTAWQHLVVPHRLRQLTLIEVEIHTLEVEAKHVWLEDTSISERAAIKADVVYSDTALVAAAHLLLECRVLEIPFIHPHSCGGVEHLILDTSDDYGGWIDTGFFTQFTRLTHINLQSPALDCSQQFPLVIPATVKSLVVADATTDELWLQFADETQLEYLEITHGDDADDAAAYYTQQTLGLTAMPPSFYCPRLRGGVSTS</sequence>
<accession>A0A642UEI7</accession>
<dbReference type="SUPFAM" id="SSF52047">
    <property type="entry name" value="RNI-like"/>
    <property type="match status" value="1"/>
</dbReference>
<gene>
    <name evidence="1" type="ORF">DIURU_005173</name>
</gene>
<dbReference type="EMBL" id="SWFT01000155">
    <property type="protein sequence ID" value="KAA8897574.1"/>
    <property type="molecule type" value="Genomic_DNA"/>
</dbReference>